<keyword evidence="4" id="KW-1185">Reference proteome</keyword>
<evidence type="ECO:0000259" key="1">
    <source>
        <dbReference type="Pfam" id="PF04773"/>
    </source>
</evidence>
<organism evidence="3 4">
    <name type="scientific">Aquamicrobium terrae</name>
    <dbReference type="NCBI Taxonomy" id="1324945"/>
    <lineage>
        <taxon>Bacteria</taxon>
        <taxon>Pseudomonadati</taxon>
        <taxon>Pseudomonadota</taxon>
        <taxon>Alphaproteobacteria</taxon>
        <taxon>Hyphomicrobiales</taxon>
        <taxon>Phyllobacteriaceae</taxon>
        <taxon>Aquamicrobium</taxon>
    </lineage>
</organism>
<sequence>MDGDFDALKREATAWVVRLTSGTATIEDGDALRAWRARSSEHERAFREAARLWNNLGPALGNERRHAVPVVTRRSFLAAGGVAASAAGAAFIMSDLGFLPSVNGLLADYTTAVGEQKSIDLPDGSTAVLDGKSALVMGYTEDARHLSLTAGAAVFEVEGADPRPFVVSAAEGRSILSSGTLSVAHAVKDVSVECIQGTVKVDCLTSITLVKGEGVVYSAAGLGQKGMAEVETAAAWRKGLLVFNDRSLADVVADLNRHRRGKVMLASNTLGSQRISGVFHLDRPQEILAHFENALHIRSVNLVGGIVLLM</sequence>
<evidence type="ECO:0000259" key="2">
    <source>
        <dbReference type="Pfam" id="PF16220"/>
    </source>
</evidence>
<dbReference type="PIRSF" id="PIRSF018266">
    <property type="entry name" value="FecR"/>
    <property type="match status" value="1"/>
</dbReference>
<reference evidence="3 4" key="1">
    <citation type="submission" date="2024-06" db="EMBL/GenBank/DDBJ databases">
        <title>Genomic Encyclopedia of Type Strains, Phase IV (KMG-IV): sequencing the most valuable type-strain genomes for metagenomic binning, comparative biology and taxonomic classification.</title>
        <authorList>
            <person name="Goeker M."/>
        </authorList>
    </citation>
    <scope>NUCLEOTIDE SEQUENCE [LARGE SCALE GENOMIC DNA]</scope>
    <source>
        <strain evidence="3 4">DSM 27865</strain>
    </source>
</reference>
<dbReference type="EMBL" id="JBEPML010000034">
    <property type="protein sequence ID" value="MET3794930.1"/>
    <property type="molecule type" value="Genomic_DNA"/>
</dbReference>
<evidence type="ECO:0000313" key="3">
    <source>
        <dbReference type="EMBL" id="MET3794930.1"/>
    </source>
</evidence>
<dbReference type="Proteomes" id="UP001549076">
    <property type="component" value="Unassembled WGS sequence"/>
</dbReference>
<comment type="caution">
    <text evidence="3">The sequence shown here is derived from an EMBL/GenBank/DDBJ whole genome shotgun (WGS) entry which is preliminary data.</text>
</comment>
<proteinExistence type="predicted"/>
<accession>A0ABV2N7Y1</accession>
<dbReference type="InterPro" id="IPR032623">
    <property type="entry name" value="FecR_N"/>
</dbReference>
<dbReference type="InterPro" id="IPR006860">
    <property type="entry name" value="FecR"/>
</dbReference>
<dbReference type="Pfam" id="PF16220">
    <property type="entry name" value="DUF4880"/>
    <property type="match status" value="1"/>
</dbReference>
<protein>
    <submittedName>
        <fullName evidence="3">Transmembrane sensor</fullName>
    </submittedName>
</protein>
<keyword evidence="3" id="KW-0812">Transmembrane</keyword>
<dbReference type="Pfam" id="PF04773">
    <property type="entry name" value="FecR"/>
    <property type="match status" value="1"/>
</dbReference>
<name>A0ABV2N7Y1_9HYPH</name>
<keyword evidence="3" id="KW-0472">Membrane</keyword>
<dbReference type="PANTHER" id="PTHR30273:SF2">
    <property type="entry name" value="PROTEIN FECR"/>
    <property type="match status" value="1"/>
</dbReference>
<gene>
    <name evidence="3" type="ORF">ABID37_005170</name>
</gene>
<dbReference type="Gene3D" id="2.60.120.1440">
    <property type="match status" value="1"/>
</dbReference>
<dbReference type="RefSeq" id="WP_354199832.1">
    <property type="nucleotide sequence ID" value="NZ_JBEPML010000034.1"/>
</dbReference>
<evidence type="ECO:0000313" key="4">
    <source>
        <dbReference type="Proteomes" id="UP001549076"/>
    </source>
</evidence>
<feature type="domain" description="FecR N-terminal" evidence="2">
    <location>
        <begin position="10"/>
        <end position="52"/>
    </location>
</feature>
<dbReference type="Gene3D" id="3.55.50.30">
    <property type="match status" value="1"/>
</dbReference>
<dbReference type="PANTHER" id="PTHR30273">
    <property type="entry name" value="PERIPLASMIC SIGNAL SENSOR AND SIGMA FACTOR ACTIVATOR FECR-RELATED"/>
    <property type="match status" value="1"/>
</dbReference>
<dbReference type="InterPro" id="IPR012373">
    <property type="entry name" value="Ferrdict_sens_TM"/>
</dbReference>
<feature type="domain" description="FecR protein" evidence="1">
    <location>
        <begin position="108"/>
        <end position="200"/>
    </location>
</feature>